<dbReference type="FunFam" id="3.10.50.40:FF:000001">
    <property type="entry name" value="Trigger factor"/>
    <property type="match status" value="1"/>
</dbReference>
<evidence type="ECO:0000256" key="10">
    <source>
        <dbReference type="PROSITE-ProRule" id="PRU00277"/>
    </source>
</evidence>
<evidence type="ECO:0000256" key="12">
    <source>
        <dbReference type="SAM" id="SignalP"/>
    </source>
</evidence>
<evidence type="ECO:0000256" key="3">
    <source>
        <dbReference type="ARBA" id="ARBA00005464"/>
    </source>
</evidence>
<dbReference type="SUPFAM" id="SSF54534">
    <property type="entry name" value="FKBP-like"/>
    <property type="match status" value="1"/>
</dbReference>
<dbReference type="InterPro" id="IPR005215">
    <property type="entry name" value="Trig_fac"/>
</dbReference>
<evidence type="ECO:0000313" key="14">
    <source>
        <dbReference type="EMBL" id="CUO50796.1"/>
    </source>
</evidence>
<dbReference type="GO" id="GO:0003755">
    <property type="term" value="F:peptidyl-prolyl cis-trans isomerase activity"/>
    <property type="evidence" value="ECO:0007669"/>
    <property type="project" value="UniProtKB-KW"/>
</dbReference>
<dbReference type="NCBIfam" id="TIGR00115">
    <property type="entry name" value="tig"/>
    <property type="match status" value="1"/>
</dbReference>
<dbReference type="EC" id="5.2.1.8" evidence="10"/>
<keyword evidence="8" id="KW-0131">Cell cycle</keyword>
<dbReference type="Gene3D" id="3.10.50.40">
    <property type="match status" value="1"/>
</dbReference>
<evidence type="ECO:0000256" key="8">
    <source>
        <dbReference type="ARBA" id="ARBA00023306"/>
    </source>
</evidence>
<dbReference type="InterPro" id="IPR027304">
    <property type="entry name" value="Trigger_fact/SurA_dom_sf"/>
</dbReference>
<dbReference type="SUPFAM" id="SSF109998">
    <property type="entry name" value="Triger factor/SurA peptide-binding domain-like"/>
    <property type="match status" value="1"/>
</dbReference>
<dbReference type="PROSITE" id="PS50059">
    <property type="entry name" value="FKBP_PPIASE"/>
    <property type="match status" value="1"/>
</dbReference>
<accession>A0A174FPL7</accession>
<evidence type="ECO:0000256" key="9">
    <source>
        <dbReference type="ARBA" id="ARBA00024849"/>
    </source>
</evidence>
<dbReference type="Pfam" id="PF05698">
    <property type="entry name" value="Trigger_C"/>
    <property type="match status" value="1"/>
</dbReference>
<feature type="signal peptide" evidence="12">
    <location>
        <begin position="1"/>
        <end position="20"/>
    </location>
</feature>
<comment type="subcellular location">
    <subcellularLocation>
        <location evidence="2">Cytoplasm</location>
    </subcellularLocation>
</comment>
<evidence type="ECO:0000256" key="2">
    <source>
        <dbReference type="ARBA" id="ARBA00004496"/>
    </source>
</evidence>
<keyword evidence="6" id="KW-0143">Chaperone</keyword>
<feature type="compositionally biased region" description="Acidic residues" evidence="11">
    <location>
        <begin position="398"/>
        <end position="426"/>
    </location>
</feature>
<dbReference type="GO" id="GO:0015031">
    <property type="term" value="P:protein transport"/>
    <property type="evidence" value="ECO:0007669"/>
    <property type="project" value="InterPro"/>
</dbReference>
<keyword evidence="12" id="KW-0732">Signal</keyword>
<gene>
    <name evidence="14" type="primary">tig_2</name>
    <name evidence="14" type="ORF">ERS852476_03081</name>
</gene>
<dbReference type="GO" id="GO:0051301">
    <property type="term" value="P:cell division"/>
    <property type="evidence" value="ECO:0007669"/>
    <property type="project" value="UniProtKB-KW"/>
</dbReference>
<evidence type="ECO:0000256" key="11">
    <source>
        <dbReference type="SAM" id="MobiDB-lite"/>
    </source>
</evidence>
<evidence type="ECO:0000256" key="6">
    <source>
        <dbReference type="ARBA" id="ARBA00023186"/>
    </source>
</evidence>
<evidence type="ECO:0000256" key="4">
    <source>
        <dbReference type="ARBA" id="ARBA00022618"/>
    </source>
</evidence>
<organism evidence="14 15">
    <name type="scientific">Blautia obeum</name>
    <dbReference type="NCBI Taxonomy" id="40520"/>
    <lineage>
        <taxon>Bacteria</taxon>
        <taxon>Bacillati</taxon>
        <taxon>Bacillota</taxon>
        <taxon>Clostridia</taxon>
        <taxon>Lachnospirales</taxon>
        <taxon>Lachnospiraceae</taxon>
        <taxon>Blautia</taxon>
    </lineage>
</organism>
<dbReference type="GO" id="GO:0005737">
    <property type="term" value="C:cytoplasm"/>
    <property type="evidence" value="ECO:0007669"/>
    <property type="project" value="UniProtKB-SubCell"/>
</dbReference>
<keyword evidence="4" id="KW-0132">Cell division</keyword>
<evidence type="ECO:0000256" key="7">
    <source>
        <dbReference type="ARBA" id="ARBA00023235"/>
    </source>
</evidence>
<feature type="domain" description="PPIase FKBP-type" evidence="13">
    <location>
        <begin position="104"/>
        <end position="167"/>
    </location>
</feature>
<sequence length="426" mass="46657">MKKKIYLAMLAVCFALTASACGDGGAVITDGTKTEGAADGKKAETGTTRLVSVENVEKYITIGEYKGLTLDNTVDAITDDDVQAQIDENLKDKAEPVSDAAKEGDLVTVNYTGTKDGQTFDGGTANNYDFVIGDGQMFEEFENGVIGMKKGDTKEIKIDFPSDYADETLAGKEVIYKVTVQNVRREGELTDEWVAKNTDYTTVDDYRESIRGELEKNAKESAQEVLKNTAWSTVLENSEVKEYPQEDVDKAVSEFKKSMEVYAKQADMTLEEFTDSQGISQDDFDEQCQQYAEGKVKQNLIVQGIMDAEGLSLDDKESLQLQDKLVEQMGVSSIAELVGTYGQDYVDESVGLLRVEEFIIKNASVSEKVANGDVLADDADAAVENAEQDSDQNVSDKDTDDSGQDNSDVDENLEEELGTEDVDQSE</sequence>
<evidence type="ECO:0000256" key="1">
    <source>
        <dbReference type="ARBA" id="ARBA00000971"/>
    </source>
</evidence>
<name>A0A174FPL7_9FIRM</name>
<dbReference type="RefSeq" id="WP_055058665.1">
    <property type="nucleotide sequence ID" value="NZ_CYZP01000034.1"/>
</dbReference>
<dbReference type="InterPro" id="IPR037041">
    <property type="entry name" value="Trigger_fac_C_sf"/>
</dbReference>
<keyword evidence="5 10" id="KW-0697">Rotamase</keyword>
<proteinExistence type="inferred from homology"/>
<dbReference type="InterPro" id="IPR008880">
    <property type="entry name" value="Trigger_fac_C"/>
</dbReference>
<comment type="similarity">
    <text evidence="3">Belongs to the FKBP-type PPIase family. Tig subfamily.</text>
</comment>
<evidence type="ECO:0000259" key="13">
    <source>
        <dbReference type="PROSITE" id="PS50059"/>
    </source>
</evidence>
<dbReference type="AlphaFoldDB" id="A0A174FPL7"/>
<evidence type="ECO:0000256" key="5">
    <source>
        <dbReference type="ARBA" id="ARBA00023110"/>
    </source>
</evidence>
<dbReference type="GO" id="GO:0006457">
    <property type="term" value="P:protein folding"/>
    <property type="evidence" value="ECO:0007669"/>
    <property type="project" value="InterPro"/>
</dbReference>
<keyword evidence="7 10" id="KW-0413">Isomerase</keyword>
<comment type="catalytic activity">
    <reaction evidence="1 10">
        <text>[protein]-peptidylproline (omega=180) = [protein]-peptidylproline (omega=0)</text>
        <dbReference type="Rhea" id="RHEA:16237"/>
        <dbReference type="Rhea" id="RHEA-COMP:10747"/>
        <dbReference type="Rhea" id="RHEA-COMP:10748"/>
        <dbReference type="ChEBI" id="CHEBI:83833"/>
        <dbReference type="ChEBI" id="CHEBI:83834"/>
        <dbReference type="EC" id="5.2.1.8"/>
    </reaction>
</comment>
<dbReference type="Proteomes" id="UP000095645">
    <property type="component" value="Unassembled WGS sequence"/>
</dbReference>
<comment type="function">
    <text evidence="9">Involved in protein export. Acts as a chaperone by maintaining the newly synthesized protein in an open conformation. Functions as a peptidyl-prolyl cis-trans isomerase.</text>
</comment>
<dbReference type="Gene3D" id="1.10.3120.10">
    <property type="entry name" value="Trigger factor, C-terminal domain"/>
    <property type="match status" value="1"/>
</dbReference>
<dbReference type="Pfam" id="PF00254">
    <property type="entry name" value="FKBP_C"/>
    <property type="match status" value="1"/>
</dbReference>
<dbReference type="InterPro" id="IPR001179">
    <property type="entry name" value="PPIase_FKBP_dom"/>
</dbReference>
<dbReference type="InterPro" id="IPR046357">
    <property type="entry name" value="PPIase_dom_sf"/>
</dbReference>
<evidence type="ECO:0000313" key="15">
    <source>
        <dbReference type="Proteomes" id="UP000095645"/>
    </source>
</evidence>
<protein>
    <recommendedName>
        <fullName evidence="10">peptidylprolyl isomerase</fullName>
        <ecNumber evidence="10">5.2.1.8</ecNumber>
    </recommendedName>
</protein>
<feature type="chain" id="PRO_5008021862" description="peptidylprolyl isomerase" evidence="12">
    <location>
        <begin position="21"/>
        <end position="426"/>
    </location>
</feature>
<dbReference type="EMBL" id="CYZP01000034">
    <property type="protein sequence ID" value="CUO50796.1"/>
    <property type="molecule type" value="Genomic_DNA"/>
</dbReference>
<reference evidence="14 15" key="1">
    <citation type="submission" date="2015-09" db="EMBL/GenBank/DDBJ databases">
        <authorList>
            <consortium name="Pathogen Informatics"/>
        </authorList>
    </citation>
    <scope>NUCLEOTIDE SEQUENCE [LARGE SCALE GENOMIC DNA]</scope>
    <source>
        <strain evidence="14 15">2789STDY5834861</strain>
    </source>
</reference>
<dbReference type="PROSITE" id="PS51257">
    <property type="entry name" value="PROKAR_LIPOPROTEIN"/>
    <property type="match status" value="1"/>
</dbReference>
<feature type="region of interest" description="Disordered" evidence="11">
    <location>
        <begin position="382"/>
        <end position="426"/>
    </location>
</feature>